<evidence type="ECO:0000313" key="2">
    <source>
        <dbReference type="Proteomes" id="UP000532440"/>
    </source>
</evidence>
<name>A0A7W8HKR3_9BURK</name>
<sequence length="106" mass="11883">MLSFIETPLFTRLVYDYLSDEEYAALQAHLAQAPESGEVVPGSGGVRKLRWGVSGRGKRGGVRVIYFARAAKGVIWMLTIYAKNQAENIPARVLREIRQELSDEEN</sequence>
<gene>
    <name evidence="1" type="ORF">HNQ70_003921</name>
</gene>
<dbReference type="EMBL" id="JACHGB010000009">
    <property type="protein sequence ID" value="MBB5273889.1"/>
    <property type="molecule type" value="Genomic_DNA"/>
</dbReference>
<reference evidence="1 2" key="1">
    <citation type="submission" date="2020-08" db="EMBL/GenBank/DDBJ databases">
        <title>Genomic Encyclopedia of Type Strains, Phase IV (KMG-IV): sequencing the most valuable type-strain genomes for metagenomic binning, comparative biology and taxonomic classification.</title>
        <authorList>
            <person name="Goeker M."/>
        </authorList>
    </citation>
    <scope>NUCLEOTIDE SEQUENCE [LARGE SCALE GENOMIC DNA]</scope>
    <source>
        <strain evidence="1 2">DSM 29781</strain>
    </source>
</reference>
<protein>
    <submittedName>
        <fullName evidence="1">Uncharacterized protein</fullName>
    </submittedName>
</protein>
<dbReference type="RefSeq" id="WP_183970744.1">
    <property type="nucleotide sequence ID" value="NZ_BAABEW010000005.1"/>
</dbReference>
<evidence type="ECO:0000313" key="1">
    <source>
        <dbReference type="EMBL" id="MBB5273889.1"/>
    </source>
</evidence>
<dbReference type="Proteomes" id="UP000532440">
    <property type="component" value="Unassembled WGS sequence"/>
</dbReference>
<keyword evidence="2" id="KW-1185">Reference proteome</keyword>
<comment type="caution">
    <text evidence="1">The sequence shown here is derived from an EMBL/GenBank/DDBJ whole genome shotgun (WGS) entry which is preliminary data.</text>
</comment>
<dbReference type="InterPro" id="IPR009387">
    <property type="entry name" value="HigB-2"/>
</dbReference>
<dbReference type="PIRSF" id="PIRSF039032">
    <property type="entry name" value="HigB-2"/>
    <property type="match status" value="1"/>
</dbReference>
<accession>A0A7W8HKR3</accession>
<dbReference type="AlphaFoldDB" id="A0A7W8HKR3"/>
<organism evidence="1 2">
    <name type="scientific">Quisquiliibacterium transsilvanicum</name>
    <dbReference type="NCBI Taxonomy" id="1549638"/>
    <lineage>
        <taxon>Bacteria</taxon>
        <taxon>Pseudomonadati</taxon>
        <taxon>Pseudomonadota</taxon>
        <taxon>Betaproteobacteria</taxon>
        <taxon>Burkholderiales</taxon>
        <taxon>Burkholderiaceae</taxon>
        <taxon>Quisquiliibacterium</taxon>
    </lineage>
</organism>
<proteinExistence type="predicted"/>
<dbReference type="Pfam" id="PF06296">
    <property type="entry name" value="RelE"/>
    <property type="match status" value="1"/>
</dbReference>